<keyword evidence="1" id="KW-0812">Transmembrane</keyword>
<sequence>MPALAPRPPLVKRLALTPGTRLVAALLVLVGLSFAVTLATGYNADALYVYSQAKDLIQLGSLRGWTFSAIPFTVPDLLIALPFAALVQNPRVYYLVAAPVQIVLLGAALSVWLSRTQGRRFDRTMLQFAIGATFIVLLCGAALHPFGYFAVQPLFILNYHGLAAICATVLAVVACDDDFRKLRNHLTATLLAVALLTASDFYFAFYFGAMLGASLLLSRSLALLPLVAAVGSLSGAVFVASYLLNPSLGVHIEANAAIKAELGTGQVVSRMIGLMVVPTVLVLILRLRGTLSRRSLILYVALVATSAALAAGGLIKDRYGFRYLTILVPVSLVLFLEVVRAVPPRREAALLAAAAASVGAAVLVVSLKPTATLSTYRDEIACIDAADRPGSTIVAEYWPAKIVFEGTGRRHNLAQVDGALHPRDWISNARWRSLHPGGRTTFVVTDQVAQQPLARLARDTAAETICGGRLLKIDRPPAELNDLKWAAPEAAD</sequence>
<feature type="transmembrane region" description="Helical" evidence="1">
    <location>
        <begin position="221"/>
        <end position="244"/>
    </location>
</feature>
<feature type="transmembrane region" description="Helical" evidence="1">
    <location>
        <begin position="296"/>
        <end position="315"/>
    </location>
</feature>
<protein>
    <recommendedName>
        <fullName evidence="4">Glycosyltransferase RgtA/B/C/D-like domain-containing protein</fullName>
    </recommendedName>
</protein>
<feature type="transmembrane region" description="Helical" evidence="1">
    <location>
        <begin position="22"/>
        <end position="44"/>
    </location>
</feature>
<dbReference type="Proteomes" id="UP000001402">
    <property type="component" value="Chromosome"/>
</dbReference>
<dbReference type="KEGG" id="rpx:Rpdx1_1765"/>
<feature type="transmembrane region" description="Helical" evidence="1">
    <location>
        <begin position="155"/>
        <end position="174"/>
    </location>
</feature>
<feature type="transmembrane region" description="Helical" evidence="1">
    <location>
        <begin position="64"/>
        <end position="85"/>
    </location>
</feature>
<feature type="transmembrane region" description="Helical" evidence="1">
    <location>
        <begin position="348"/>
        <end position="367"/>
    </location>
</feature>
<evidence type="ECO:0000256" key="1">
    <source>
        <dbReference type="SAM" id="Phobius"/>
    </source>
</evidence>
<feature type="transmembrane region" description="Helical" evidence="1">
    <location>
        <begin position="264"/>
        <end position="284"/>
    </location>
</feature>
<dbReference type="AlphaFoldDB" id="E6VKZ2"/>
<evidence type="ECO:0000313" key="2">
    <source>
        <dbReference type="EMBL" id="ADU43381.1"/>
    </source>
</evidence>
<gene>
    <name evidence="2" type="ordered locus">Rpdx1_1765</name>
</gene>
<name>E6VKZ2_RHOPX</name>
<dbReference type="HOGENOM" id="CLU_554198_0_0_5"/>
<keyword evidence="1" id="KW-0472">Membrane</keyword>
<feature type="transmembrane region" description="Helical" evidence="1">
    <location>
        <begin position="321"/>
        <end position="339"/>
    </location>
</feature>
<reference evidence="2" key="1">
    <citation type="submission" date="2010-12" db="EMBL/GenBank/DDBJ databases">
        <title>Complete sequence of Rhodopseudomonas palustris DX-1.</title>
        <authorList>
            <consortium name="US DOE Joint Genome Institute"/>
            <person name="Lucas S."/>
            <person name="Copeland A."/>
            <person name="Lapidus A."/>
            <person name="Cheng J.-F."/>
            <person name="Goodwin L."/>
            <person name="Pitluck S."/>
            <person name="Misra M."/>
            <person name="Chertkov O."/>
            <person name="Detter J.C."/>
            <person name="Han C."/>
            <person name="Tapia R."/>
            <person name="Land M."/>
            <person name="Hauser L."/>
            <person name="Kyrpides N."/>
            <person name="Ivanova N."/>
            <person name="Ovchinnikova G."/>
            <person name="Logan B."/>
            <person name="Oda Y."/>
            <person name="Harwood C."/>
            <person name="Woyke T."/>
        </authorList>
    </citation>
    <scope>NUCLEOTIDE SEQUENCE [LARGE SCALE GENOMIC DNA]</scope>
    <source>
        <strain evidence="2">DX-1</strain>
    </source>
</reference>
<proteinExistence type="predicted"/>
<evidence type="ECO:0000313" key="3">
    <source>
        <dbReference type="Proteomes" id="UP000001402"/>
    </source>
</evidence>
<dbReference type="STRING" id="652103.Rpdx1_1765"/>
<feature type="transmembrane region" description="Helical" evidence="1">
    <location>
        <begin position="125"/>
        <end position="143"/>
    </location>
</feature>
<accession>E6VKZ2</accession>
<dbReference type="EMBL" id="CP002418">
    <property type="protein sequence ID" value="ADU43381.1"/>
    <property type="molecule type" value="Genomic_DNA"/>
</dbReference>
<organism evidence="2 3">
    <name type="scientific">Rhodopseudomonas palustris (strain DX-1)</name>
    <dbReference type="NCBI Taxonomy" id="652103"/>
    <lineage>
        <taxon>Bacteria</taxon>
        <taxon>Pseudomonadati</taxon>
        <taxon>Pseudomonadota</taxon>
        <taxon>Alphaproteobacteria</taxon>
        <taxon>Hyphomicrobiales</taxon>
        <taxon>Nitrobacteraceae</taxon>
        <taxon>Rhodopseudomonas</taxon>
    </lineage>
</organism>
<keyword evidence="1" id="KW-1133">Transmembrane helix</keyword>
<feature type="transmembrane region" description="Helical" evidence="1">
    <location>
        <begin position="186"/>
        <end position="209"/>
    </location>
</feature>
<feature type="transmembrane region" description="Helical" evidence="1">
    <location>
        <begin position="92"/>
        <end position="113"/>
    </location>
</feature>
<evidence type="ECO:0008006" key="4">
    <source>
        <dbReference type="Google" id="ProtNLM"/>
    </source>
</evidence>